<evidence type="ECO:0000259" key="7">
    <source>
        <dbReference type="Pfam" id="PF02770"/>
    </source>
</evidence>
<dbReference type="SUPFAM" id="SSF56645">
    <property type="entry name" value="Acyl-CoA dehydrogenase NM domain-like"/>
    <property type="match status" value="1"/>
</dbReference>
<feature type="domain" description="Acyl-CoA dehydrogenase/oxidase N-terminal" evidence="8">
    <location>
        <begin position="13"/>
        <end position="85"/>
    </location>
</feature>
<dbReference type="InterPro" id="IPR052547">
    <property type="entry name" value="Mito_Isobutyryl-CoADH"/>
</dbReference>
<dbReference type="CDD" id="cd00567">
    <property type="entry name" value="ACAD"/>
    <property type="match status" value="1"/>
</dbReference>
<dbReference type="InterPro" id="IPR009075">
    <property type="entry name" value="AcylCo_DH/oxidase_C"/>
</dbReference>
<accession>A0ABV6EYJ2</accession>
<keyword evidence="3 5" id="KW-0285">Flavoprotein</keyword>
<dbReference type="Gene3D" id="1.20.140.10">
    <property type="entry name" value="Butyryl-CoA Dehydrogenase, subunit A, domain 3"/>
    <property type="match status" value="1"/>
</dbReference>
<keyword evidence="4 5" id="KW-0274">FAD</keyword>
<proteinExistence type="inferred from homology"/>
<evidence type="ECO:0000259" key="6">
    <source>
        <dbReference type="Pfam" id="PF00441"/>
    </source>
</evidence>
<dbReference type="Pfam" id="PF02770">
    <property type="entry name" value="Acyl-CoA_dh_M"/>
    <property type="match status" value="1"/>
</dbReference>
<feature type="domain" description="Acyl-CoA oxidase/dehydrogenase middle" evidence="7">
    <location>
        <begin position="122"/>
        <end position="212"/>
    </location>
</feature>
<dbReference type="PIRSF" id="PIRSF016578">
    <property type="entry name" value="HsaA"/>
    <property type="match status" value="1"/>
</dbReference>
<dbReference type="SUPFAM" id="SSF47203">
    <property type="entry name" value="Acyl-CoA dehydrogenase C-terminal domain-like"/>
    <property type="match status" value="1"/>
</dbReference>
<evidence type="ECO:0000256" key="1">
    <source>
        <dbReference type="ARBA" id="ARBA00001974"/>
    </source>
</evidence>
<evidence type="ECO:0000259" key="8">
    <source>
        <dbReference type="Pfam" id="PF02771"/>
    </source>
</evidence>
<dbReference type="InterPro" id="IPR036250">
    <property type="entry name" value="AcylCo_DH-like_C"/>
</dbReference>
<protein>
    <submittedName>
        <fullName evidence="9">Acyl-CoA dehydrogenase family protein</fullName>
        <ecNumber evidence="9">1.-.-.-</ecNumber>
    </submittedName>
</protein>
<comment type="similarity">
    <text evidence="2 5">Belongs to the acyl-CoA dehydrogenase family.</text>
</comment>
<dbReference type="InterPro" id="IPR046373">
    <property type="entry name" value="Acyl-CoA_Oxase/DH_mid-dom_sf"/>
</dbReference>
<comment type="caution">
    <text evidence="9">The sequence shown here is derived from an EMBL/GenBank/DDBJ whole genome shotgun (WGS) entry which is preliminary data.</text>
</comment>
<evidence type="ECO:0000256" key="5">
    <source>
        <dbReference type="RuleBase" id="RU362125"/>
    </source>
</evidence>
<comment type="cofactor">
    <cofactor evidence="1 5">
        <name>FAD</name>
        <dbReference type="ChEBI" id="CHEBI:57692"/>
    </cofactor>
</comment>
<dbReference type="PANTHER" id="PTHR43831">
    <property type="entry name" value="ISOBUTYRYL-COA DEHYDROGENASE"/>
    <property type="match status" value="1"/>
</dbReference>
<dbReference type="InterPro" id="IPR006091">
    <property type="entry name" value="Acyl-CoA_Oxase/DH_mid-dom"/>
</dbReference>
<evidence type="ECO:0000256" key="2">
    <source>
        <dbReference type="ARBA" id="ARBA00009347"/>
    </source>
</evidence>
<dbReference type="RefSeq" id="WP_378391826.1">
    <property type="nucleotide sequence ID" value="NZ_JBHLWM010000008.1"/>
</dbReference>
<evidence type="ECO:0000313" key="9">
    <source>
        <dbReference type="EMBL" id="MFC0243172.1"/>
    </source>
</evidence>
<dbReference type="Gene3D" id="1.10.540.10">
    <property type="entry name" value="Acyl-CoA dehydrogenase/oxidase, N-terminal domain"/>
    <property type="match status" value="1"/>
</dbReference>
<dbReference type="Pfam" id="PF02771">
    <property type="entry name" value="Acyl-CoA_dh_N"/>
    <property type="match status" value="1"/>
</dbReference>
<dbReference type="Pfam" id="PF00441">
    <property type="entry name" value="Acyl-CoA_dh_1"/>
    <property type="match status" value="1"/>
</dbReference>
<feature type="domain" description="Acyl-CoA dehydrogenase/oxidase C-terminal" evidence="6">
    <location>
        <begin position="243"/>
        <end position="360"/>
    </location>
</feature>
<dbReference type="Gene3D" id="2.40.110.10">
    <property type="entry name" value="Butyryl-CoA Dehydrogenase, subunit A, domain 2"/>
    <property type="match status" value="1"/>
</dbReference>
<dbReference type="EMBL" id="JBHLWM010000008">
    <property type="protein sequence ID" value="MFC0243172.1"/>
    <property type="molecule type" value="Genomic_DNA"/>
</dbReference>
<dbReference type="Proteomes" id="UP001589775">
    <property type="component" value="Unassembled WGS sequence"/>
</dbReference>
<dbReference type="InterPro" id="IPR037069">
    <property type="entry name" value="AcylCoA_DH/ox_N_sf"/>
</dbReference>
<organism evidence="9 10">
    <name type="scientific">Rhodopseudomonas telluris</name>
    <dbReference type="NCBI Taxonomy" id="644215"/>
    <lineage>
        <taxon>Bacteria</taxon>
        <taxon>Pseudomonadati</taxon>
        <taxon>Pseudomonadota</taxon>
        <taxon>Alphaproteobacteria</taxon>
        <taxon>Hyphomicrobiales</taxon>
        <taxon>Nitrobacteraceae</taxon>
        <taxon>Rhodopseudomonas</taxon>
    </lineage>
</organism>
<dbReference type="InterPro" id="IPR009100">
    <property type="entry name" value="AcylCoA_DH/oxidase_NM_dom_sf"/>
</dbReference>
<evidence type="ECO:0000256" key="4">
    <source>
        <dbReference type="ARBA" id="ARBA00022827"/>
    </source>
</evidence>
<dbReference type="PANTHER" id="PTHR43831:SF1">
    <property type="entry name" value="ISOBUTYRYL-COA DEHYDROGENASE, MITOCHONDRIAL"/>
    <property type="match status" value="1"/>
</dbReference>
<name>A0ABV6EYJ2_9BRAD</name>
<evidence type="ECO:0000313" key="10">
    <source>
        <dbReference type="Proteomes" id="UP001589775"/>
    </source>
</evidence>
<gene>
    <name evidence="9" type="ORF">ACFFJ6_21970</name>
</gene>
<sequence length="379" mass="40678">MDAAIGPLDRARLLAADFAGRAAQYDRDGSFPFENFDRLSEAGLLALPVARGFGGQGAGALELVRVLGLIAQGDAATALVLSMHYIQHYLLTRDDRFPLHLTRKLSAESVRGVALINALRVEPELGSPARGGLPATTASRQVDHWLVSGRKIYSTGAPILKHYLVWAKTDEPDPRVGSFLVPAGLPGTTILESWDHLGQRASGSHDIVFDQVRVPLDHAIDVRAPAEWQSPNAAQNAIHSLFIAAIYDGVARAARSWLVDFLQQRKPANLGAALATLPRAQEALGDIEIRLAVNTRLIETAAAEQDLGGVAVADAHAVKLTVTNNAVEVVQTALSLSSNHGLSRRHPLERHYRDVLCARVHTPQDDSIKLAAGRAALGI</sequence>
<keyword evidence="10" id="KW-1185">Reference proteome</keyword>
<keyword evidence="5 9" id="KW-0560">Oxidoreductase</keyword>
<evidence type="ECO:0000256" key="3">
    <source>
        <dbReference type="ARBA" id="ARBA00022630"/>
    </source>
</evidence>
<dbReference type="GO" id="GO:0016491">
    <property type="term" value="F:oxidoreductase activity"/>
    <property type="evidence" value="ECO:0007669"/>
    <property type="project" value="UniProtKB-KW"/>
</dbReference>
<dbReference type="InterPro" id="IPR013786">
    <property type="entry name" value="AcylCoA_DH/ox_N"/>
</dbReference>
<reference evidence="9 10" key="1">
    <citation type="submission" date="2024-09" db="EMBL/GenBank/DDBJ databases">
        <authorList>
            <person name="Sun Q."/>
            <person name="Mori K."/>
        </authorList>
    </citation>
    <scope>NUCLEOTIDE SEQUENCE [LARGE SCALE GENOMIC DNA]</scope>
    <source>
        <strain evidence="9 10">KCTC 23279</strain>
    </source>
</reference>
<dbReference type="EC" id="1.-.-.-" evidence="9"/>